<dbReference type="Proteomes" id="UP000057737">
    <property type="component" value="Unassembled WGS sequence"/>
</dbReference>
<comment type="caution">
    <text evidence="1">The sequence shown here is derived from an EMBL/GenBank/DDBJ whole genome shotgun (WGS) entry which is preliminary data.</text>
</comment>
<accession>A0A109JBK6</accession>
<dbReference type="OrthoDB" id="338425at2"/>
<sequence length="157" mass="17954">MAVKPIYSVDSSALIHAWRRAYRPQNFAFVWKGFDALIAEGRLRASMEVYLELEKKDDELFAWCKERKETLFVELDDAVQASVTNIMKNHPRLVDTVKGRSAADPFVIALAETGKPQMIVLTEEKPGKVRIPDVCNARNIKWKNLADMIEDEDWKSG</sequence>
<name>A0A109JBK6_9BRAD</name>
<evidence type="ECO:0008006" key="3">
    <source>
        <dbReference type="Google" id="ProtNLM"/>
    </source>
</evidence>
<dbReference type="PIRSF" id="PIRSF008505">
    <property type="entry name" value="UCP008505"/>
    <property type="match status" value="1"/>
</dbReference>
<organism evidence="1 2">
    <name type="scientific">Bradyrhizobium macuxiense</name>
    <dbReference type="NCBI Taxonomy" id="1755647"/>
    <lineage>
        <taxon>Bacteria</taxon>
        <taxon>Pseudomonadati</taxon>
        <taxon>Pseudomonadota</taxon>
        <taxon>Alphaproteobacteria</taxon>
        <taxon>Hyphomicrobiales</taxon>
        <taxon>Nitrobacteraceae</taxon>
        <taxon>Bradyrhizobium</taxon>
    </lineage>
</organism>
<evidence type="ECO:0000313" key="2">
    <source>
        <dbReference type="Proteomes" id="UP000057737"/>
    </source>
</evidence>
<dbReference type="InterPro" id="IPR016541">
    <property type="entry name" value="UCP008505"/>
</dbReference>
<gene>
    <name evidence="1" type="ORF">AS156_23135</name>
</gene>
<keyword evidence="2" id="KW-1185">Reference proteome</keyword>
<protein>
    <recommendedName>
        <fullName evidence="3">DUF4411 family protein</fullName>
    </recommendedName>
</protein>
<dbReference type="Pfam" id="PF14367">
    <property type="entry name" value="DUF4411"/>
    <property type="match status" value="1"/>
</dbReference>
<dbReference type="EMBL" id="LNCU01000120">
    <property type="protein sequence ID" value="KWV45909.1"/>
    <property type="molecule type" value="Genomic_DNA"/>
</dbReference>
<dbReference type="AlphaFoldDB" id="A0A109JBK6"/>
<proteinExistence type="predicted"/>
<dbReference type="RefSeq" id="WP_066515105.1">
    <property type="nucleotide sequence ID" value="NZ_LNCU01000120.1"/>
</dbReference>
<reference evidence="1 2" key="1">
    <citation type="submission" date="2015-11" db="EMBL/GenBank/DDBJ databases">
        <title>Draft Genome Sequence of the Strain BR 10303 (Bradyrhizobium sp.) isolated from nodules of Centrolobium paraense.</title>
        <authorList>
            <person name="Zelli J.E."/>
            <person name="Simoes-Araujo J.L."/>
            <person name="Barauna A.C."/>
            <person name="Silva K."/>
        </authorList>
    </citation>
    <scope>NUCLEOTIDE SEQUENCE [LARGE SCALE GENOMIC DNA]</scope>
    <source>
        <strain evidence="1 2">BR 10303</strain>
    </source>
</reference>
<evidence type="ECO:0000313" key="1">
    <source>
        <dbReference type="EMBL" id="KWV45909.1"/>
    </source>
</evidence>